<sequence>MELLTDVQREFLKITAQDELLRITGQSGADKIEFTIDEFGSTFNVTAIKGAQDKWSVVRILRASTNSD</sequence>
<keyword evidence="2" id="KW-1185">Reference proteome</keyword>
<gene>
    <name evidence="1" type="ORF">ACFQ2C_12635</name>
</gene>
<evidence type="ECO:0000313" key="2">
    <source>
        <dbReference type="Proteomes" id="UP001597205"/>
    </source>
</evidence>
<reference evidence="2" key="1">
    <citation type="journal article" date="2019" name="Int. J. Syst. Evol. Microbiol.">
        <title>The Global Catalogue of Microorganisms (GCM) 10K type strain sequencing project: providing services to taxonomists for standard genome sequencing and annotation.</title>
        <authorList>
            <consortium name="The Broad Institute Genomics Platform"/>
            <consortium name="The Broad Institute Genome Sequencing Center for Infectious Disease"/>
            <person name="Wu L."/>
            <person name="Ma J."/>
        </authorList>
    </citation>
    <scope>NUCLEOTIDE SEQUENCE [LARGE SCALE GENOMIC DNA]</scope>
    <source>
        <strain evidence="2">CCUG 52468</strain>
    </source>
</reference>
<evidence type="ECO:0000313" key="1">
    <source>
        <dbReference type="EMBL" id="MFD1166453.1"/>
    </source>
</evidence>
<dbReference type="RefSeq" id="WP_380897117.1">
    <property type="nucleotide sequence ID" value="NZ_JBHTKY010000019.1"/>
</dbReference>
<accession>A0ABW3RP30</accession>
<dbReference type="Proteomes" id="UP001597205">
    <property type="component" value="Unassembled WGS sequence"/>
</dbReference>
<dbReference type="EMBL" id="JBHTKY010000019">
    <property type="protein sequence ID" value="MFD1166453.1"/>
    <property type="molecule type" value="Genomic_DNA"/>
</dbReference>
<organism evidence="1 2">
    <name type="scientific">Sphingobacterium daejeonense</name>
    <dbReference type="NCBI Taxonomy" id="371142"/>
    <lineage>
        <taxon>Bacteria</taxon>
        <taxon>Pseudomonadati</taxon>
        <taxon>Bacteroidota</taxon>
        <taxon>Sphingobacteriia</taxon>
        <taxon>Sphingobacteriales</taxon>
        <taxon>Sphingobacteriaceae</taxon>
        <taxon>Sphingobacterium</taxon>
    </lineage>
</organism>
<proteinExistence type="predicted"/>
<comment type="caution">
    <text evidence="1">The sequence shown here is derived from an EMBL/GenBank/DDBJ whole genome shotgun (WGS) entry which is preliminary data.</text>
</comment>
<protein>
    <submittedName>
        <fullName evidence="1">Uncharacterized protein</fullName>
    </submittedName>
</protein>
<name>A0ABW3RP30_9SPHI</name>